<proteinExistence type="predicted"/>
<dbReference type="GeneTree" id="ENSGT00940000154915"/>
<evidence type="ECO:0000313" key="1">
    <source>
        <dbReference type="Ensembl" id="ENSSDUP00000006306.1"/>
    </source>
</evidence>
<dbReference type="Gene3D" id="3.30.830.10">
    <property type="entry name" value="Metalloenzyme, LuxS/M16 peptidase-like"/>
    <property type="match status" value="1"/>
</dbReference>
<name>A0A3B4TJC7_SERDU</name>
<dbReference type="GO" id="GO:0046872">
    <property type="term" value="F:metal ion binding"/>
    <property type="evidence" value="ECO:0007669"/>
    <property type="project" value="InterPro"/>
</dbReference>
<protein>
    <submittedName>
        <fullName evidence="1">Ubiquinol-cytochrome c reductase core protein 2b</fullName>
    </submittedName>
</protein>
<reference evidence="1" key="2">
    <citation type="submission" date="2025-09" db="UniProtKB">
        <authorList>
            <consortium name="Ensembl"/>
        </authorList>
    </citation>
    <scope>IDENTIFICATION</scope>
</reference>
<keyword evidence="2" id="KW-1185">Reference proteome</keyword>
<accession>A0A3B4TJC7</accession>
<dbReference type="SUPFAM" id="SSF63411">
    <property type="entry name" value="LuxS/MPP-like metallohydrolase"/>
    <property type="match status" value="1"/>
</dbReference>
<dbReference type="AlphaFoldDB" id="A0A3B4TJC7"/>
<sequence>MLSFSRQDVQRSVVVDLSFFSTESGSYAAARKGQSLASPLLALPGCTCMFGNDEGHCWTKLPSGLVMHRGVIKAGCPNEYWLLSQPGADVHFVFSQTTQRSFNLFKICRGVEAVGGSAAVSNQERCVIAKTDGVFDQRDDMPQEFRPWEVSDLTPRVKMDRAQAAHSTQIAYKNLHQFVQNNFTSARMVLWGRAIPQHRSGAGTTGAKAQYRGGEAVWHSTSSLVHSAVVSQSAAAGKQRGSGLQCAAASTGSWVHMSRGDQTSPTKLVQGVAKATADPFDSTLDSGLFGVYTISQAAAAGVIRAALAQVKAVADGGVTALRGQFLMSLETSEGFLEALEISKNIDNVSLSDVANVRHFGLVSTMASSGNLIKTTLA</sequence>
<reference evidence="1" key="1">
    <citation type="submission" date="2025-08" db="UniProtKB">
        <authorList>
            <consortium name="Ensembl"/>
        </authorList>
    </citation>
    <scope>IDENTIFICATION</scope>
</reference>
<dbReference type="Ensembl" id="ENSSDUT00000006434.1">
    <property type="protein sequence ID" value="ENSSDUP00000006306.1"/>
    <property type="gene ID" value="ENSSDUG00000004497.1"/>
</dbReference>
<dbReference type="InterPro" id="IPR011249">
    <property type="entry name" value="Metalloenz_LuxS/M16"/>
</dbReference>
<organism evidence="1 2">
    <name type="scientific">Seriola dumerili</name>
    <name type="common">Greater amberjack</name>
    <name type="synonym">Caranx dumerili</name>
    <dbReference type="NCBI Taxonomy" id="41447"/>
    <lineage>
        <taxon>Eukaryota</taxon>
        <taxon>Metazoa</taxon>
        <taxon>Chordata</taxon>
        <taxon>Craniata</taxon>
        <taxon>Vertebrata</taxon>
        <taxon>Euteleostomi</taxon>
        <taxon>Actinopterygii</taxon>
        <taxon>Neopterygii</taxon>
        <taxon>Teleostei</taxon>
        <taxon>Neoteleostei</taxon>
        <taxon>Acanthomorphata</taxon>
        <taxon>Carangaria</taxon>
        <taxon>Carangiformes</taxon>
        <taxon>Carangidae</taxon>
        <taxon>Seriola</taxon>
    </lineage>
</organism>
<dbReference type="Proteomes" id="UP000261420">
    <property type="component" value="Unplaced"/>
</dbReference>
<evidence type="ECO:0000313" key="2">
    <source>
        <dbReference type="Proteomes" id="UP000261420"/>
    </source>
</evidence>